<dbReference type="NCBIfam" id="NF005291">
    <property type="entry name" value="PRK06814.1"/>
    <property type="match status" value="1"/>
</dbReference>
<feature type="transmembrane region" description="Helical" evidence="6">
    <location>
        <begin position="238"/>
        <end position="261"/>
    </location>
</feature>
<dbReference type="EMBL" id="AIMB01000003">
    <property type="protein sequence ID" value="EJF91092.1"/>
    <property type="molecule type" value="Genomic_DNA"/>
</dbReference>
<dbReference type="Pfam" id="PF01553">
    <property type="entry name" value="Acyltransferase"/>
    <property type="match status" value="1"/>
</dbReference>
<dbReference type="CDD" id="cd07989">
    <property type="entry name" value="LPLAT_AGPAT-like"/>
    <property type="match status" value="1"/>
</dbReference>
<dbReference type="PATRIC" id="fig|1094558.3.peg.470"/>
<dbReference type="GO" id="GO:0016746">
    <property type="term" value="F:acyltransferase activity"/>
    <property type="evidence" value="ECO:0007669"/>
    <property type="project" value="InterPro"/>
</dbReference>
<dbReference type="SUPFAM" id="SSF56801">
    <property type="entry name" value="Acetyl-CoA synthetase-like"/>
    <property type="match status" value="1"/>
</dbReference>
<dbReference type="STRING" id="1094558.ME5_00424"/>
<feature type="transmembrane region" description="Helical" evidence="6">
    <location>
        <begin position="61"/>
        <end position="79"/>
    </location>
</feature>
<evidence type="ECO:0000256" key="3">
    <source>
        <dbReference type="ARBA" id="ARBA00022692"/>
    </source>
</evidence>
<dbReference type="Pfam" id="PF00501">
    <property type="entry name" value="AMP-binding"/>
    <property type="match status" value="1"/>
</dbReference>
<dbReference type="AlphaFoldDB" id="J1K0Y0"/>
<dbReference type="InterPro" id="IPR020845">
    <property type="entry name" value="AMP-binding_CS"/>
</dbReference>
<dbReference type="Gene3D" id="3.40.50.12780">
    <property type="entry name" value="N-terminal domain of ligase-like"/>
    <property type="match status" value="1"/>
</dbReference>
<feature type="transmembrane region" description="Helical" evidence="6">
    <location>
        <begin position="185"/>
        <end position="202"/>
    </location>
</feature>
<feature type="transmembrane region" description="Helical" evidence="6">
    <location>
        <begin position="124"/>
        <end position="142"/>
    </location>
</feature>
<dbReference type="Gene3D" id="3.30.300.30">
    <property type="match status" value="1"/>
</dbReference>
<organism evidence="8 9">
    <name type="scientific">Bartonella tamiae Th239</name>
    <dbReference type="NCBI Taxonomy" id="1094558"/>
    <lineage>
        <taxon>Bacteria</taxon>
        <taxon>Pseudomonadati</taxon>
        <taxon>Pseudomonadota</taxon>
        <taxon>Alphaproteobacteria</taxon>
        <taxon>Hyphomicrobiales</taxon>
        <taxon>Bartonellaceae</taxon>
        <taxon>Bartonella</taxon>
    </lineage>
</organism>
<evidence type="ECO:0000313" key="9">
    <source>
        <dbReference type="Proteomes" id="UP000008952"/>
    </source>
</evidence>
<evidence type="ECO:0000256" key="6">
    <source>
        <dbReference type="SAM" id="Phobius"/>
    </source>
</evidence>
<gene>
    <name evidence="8" type="ORF">ME5_00424</name>
</gene>
<feature type="transmembrane region" description="Helical" evidence="6">
    <location>
        <begin position="342"/>
        <end position="368"/>
    </location>
</feature>
<keyword evidence="5 6" id="KW-0472">Membrane</keyword>
<feature type="transmembrane region" description="Helical" evidence="6">
    <location>
        <begin position="380"/>
        <end position="402"/>
    </location>
</feature>
<keyword evidence="2" id="KW-0436">Ligase</keyword>
<feature type="transmembrane region" description="Helical" evidence="6">
    <location>
        <begin position="154"/>
        <end position="179"/>
    </location>
</feature>
<dbReference type="InterPro" id="IPR045851">
    <property type="entry name" value="AMP-bd_C_sf"/>
</dbReference>
<dbReference type="Pfam" id="PF07690">
    <property type="entry name" value="MFS_1"/>
    <property type="match status" value="1"/>
</dbReference>
<evidence type="ECO:0000313" key="8">
    <source>
        <dbReference type="EMBL" id="EJF91092.1"/>
    </source>
</evidence>
<feature type="transmembrane region" description="Helical" evidence="6">
    <location>
        <begin position="28"/>
        <end position="55"/>
    </location>
</feature>
<dbReference type="SUPFAM" id="SSF103473">
    <property type="entry name" value="MFS general substrate transporter"/>
    <property type="match status" value="1"/>
</dbReference>
<comment type="caution">
    <text evidence="8">The sequence shown here is derived from an EMBL/GenBank/DDBJ whole genome shotgun (WGS) entry which is preliminary data.</text>
</comment>
<evidence type="ECO:0000256" key="5">
    <source>
        <dbReference type="ARBA" id="ARBA00023136"/>
    </source>
</evidence>
<name>J1K0Y0_9HYPH</name>
<dbReference type="eggNOG" id="COG0204">
    <property type="taxonomic scope" value="Bacteria"/>
</dbReference>
<sequence>MQNMTNDDQFIPAHDTSKLMRSRRFAPLFWTQFFSAFNDNFVKNTLVFLILSVVVLENQPALITLAGGVFSLPFLLLSATGGQMADRFDKAVIARYIKFAEIFVTVLAAIALLLSSVTLMMCTLFLFGVGSALFGPVKYAILPEQMNKEQLPKANAWVESATFIAILAGTLFAGLTFGLHNGPQYLPALLMLILAILSWWTSRLIPLNQPAKADLKVDPNIARATFSLLKILGSDKRLFIVALMVSWFWFVGAMLLSVMPAMTNLLGGYHHGFTLFLTVFAICIALGSAIAAWLSAGRIVLLQSVVGTFICGLATIDLGFAIRGLDTTFQVTTFQEFLAHPGLFRITFDLALAAISGAFLVVPGFAALQAWAKRDERARVIAANNILNSAIMAIGAALVAYIQYLGVALDVIVIGLGIASLIASAIMLKFMPTNGFRDFVSILFRAFFRLEVKGMDNFAQAGDTPILALNHVSLLDGLLALAVCETTGYKNPAFAINSEIARRWWVRPFLLFINAYPMNPTRPLAARRLIHKVNEGSPLVIFPEGRISVTGALMKVYDGAAMVADKTQSKVVPIKIDGLERTFFSRLSGIQTRRSLFPKVRVTITKPVKFNLDPELKGRKRRQAAGNELYRIMSDLVFTTSGKNGTLFEELVKSAHNYGRHTTIIEDPLNGSMNYGKMLTSIRALGVKLHQLTQHEKTVGVLLPNSNVTAIMVFALQSAGKIPSMLNFSVGLATMQAATKAAQIQTIVTAKAFLRQARLEETAEKLSQTGIRFIYLDELKTTFTLKNKVAAFIWRNQAVDKSIKAQDGAVILFTSGSEGTPKGVVLTHANILANAAQCAARIDFNRSDKLFNVLPMFHSFGLTAGTILPLIYGVPIYFYPSPLHYRVVPEAIYSSNATIIFGTDTFLNGYGRNAHPYDLRSIRYCFAGAEPVKASTREMMMNKFGIRILEGYGVTETSPVLAINTPMYNKAGSVGKLLPGITARLEPVEGVEEGGRLYVKGPNIMAGYLTIEKPGTLLPPHKGWHDTGDIVDIDDQGFVTILGRAKRFAKIGGEMVSLSAVEILANQLWPEAVLAVVSIHDERKGERLILISEDESLSRAPLLKYARENGVAEINIPSKFIHASLPLLGTGKIDYVTLKKIAENQA</sequence>
<keyword evidence="9" id="KW-1185">Reference proteome</keyword>
<dbReference type="eggNOG" id="COG0318">
    <property type="taxonomic scope" value="Bacteria"/>
</dbReference>
<feature type="transmembrane region" description="Helical" evidence="6">
    <location>
        <begin position="301"/>
        <end position="322"/>
    </location>
</feature>
<dbReference type="InterPro" id="IPR036259">
    <property type="entry name" value="MFS_trans_sf"/>
</dbReference>
<proteinExistence type="inferred from homology"/>
<dbReference type="PANTHER" id="PTHR43201:SF5">
    <property type="entry name" value="MEDIUM-CHAIN ACYL-COA LIGASE ACSF2, MITOCHONDRIAL"/>
    <property type="match status" value="1"/>
</dbReference>
<dbReference type="InterPro" id="IPR000873">
    <property type="entry name" value="AMP-dep_synth/lig_dom"/>
</dbReference>
<feature type="transmembrane region" description="Helical" evidence="6">
    <location>
        <begin position="856"/>
        <end position="879"/>
    </location>
</feature>
<accession>J1K0Y0</accession>
<keyword evidence="4 6" id="KW-1133">Transmembrane helix</keyword>
<dbReference type="InterPro" id="IPR011701">
    <property type="entry name" value="MFS"/>
</dbReference>
<comment type="similarity">
    <text evidence="1">Belongs to the ATP-dependent AMP-binding enzyme family.</text>
</comment>
<dbReference type="RefSeq" id="WP_008037996.1">
    <property type="nucleotide sequence ID" value="NZ_JH725147.1"/>
</dbReference>
<dbReference type="PROSITE" id="PS00455">
    <property type="entry name" value="AMP_BINDING"/>
    <property type="match status" value="1"/>
</dbReference>
<dbReference type="InterPro" id="IPR002123">
    <property type="entry name" value="Plipid/glycerol_acylTrfase"/>
</dbReference>
<evidence type="ECO:0000256" key="1">
    <source>
        <dbReference type="ARBA" id="ARBA00006432"/>
    </source>
</evidence>
<dbReference type="GO" id="GO:0006631">
    <property type="term" value="P:fatty acid metabolic process"/>
    <property type="evidence" value="ECO:0007669"/>
    <property type="project" value="TreeGrafter"/>
</dbReference>
<dbReference type="SMART" id="SM00563">
    <property type="entry name" value="PlsC"/>
    <property type="match status" value="1"/>
</dbReference>
<dbReference type="SUPFAM" id="SSF69593">
    <property type="entry name" value="Glycerol-3-phosphate (1)-acyltransferase"/>
    <property type="match status" value="1"/>
</dbReference>
<feature type="domain" description="Phospholipid/glycerol acyltransferase" evidence="7">
    <location>
        <begin position="465"/>
        <end position="579"/>
    </location>
</feature>
<evidence type="ECO:0000256" key="2">
    <source>
        <dbReference type="ARBA" id="ARBA00022598"/>
    </source>
</evidence>
<dbReference type="InterPro" id="IPR042099">
    <property type="entry name" value="ANL_N_sf"/>
</dbReference>
<dbReference type="HOGENOM" id="CLU_008489_1_0_5"/>
<evidence type="ECO:0000256" key="4">
    <source>
        <dbReference type="ARBA" id="ARBA00022989"/>
    </source>
</evidence>
<dbReference type="GO" id="GO:0031956">
    <property type="term" value="F:medium-chain fatty acid-CoA ligase activity"/>
    <property type="evidence" value="ECO:0007669"/>
    <property type="project" value="TreeGrafter"/>
</dbReference>
<protein>
    <recommendedName>
        <fullName evidence="7">Phospholipid/glycerol acyltransferase domain-containing protein</fullName>
    </recommendedName>
</protein>
<dbReference type="OrthoDB" id="9803968at2"/>
<reference evidence="8 9" key="1">
    <citation type="submission" date="2012-03" db="EMBL/GenBank/DDBJ databases">
        <title>The Genome Sequence of Bartonella tamiae Th239.</title>
        <authorList>
            <consortium name="The Broad Institute Genome Sequencing Platform"/>
            <consortium name="The Broad Institute Genome Sequencing Center for Infectious Disease"/>
            <person name="Feldgarden M."/>
            <person name="Kirby J."/>
            <person name="Kosoy M."/>
            <person name="Birtles R."/>
            <person name="Probert W.S."/>
            <person name="Chiaraviglio L."/>
            <person name="Young S.K."/>
            <person name="Zeng Q."/>
            <person name="Gargeya S."/>
            <person name="Fitzgerald M."/>
            <person name="Haas B."/>
            <person name="Abouelleil A."/>
            <person name="Alvarado L."/>
            <person name="Arachchi H.M."/>
            <person name="Berlin A."/>
            <person name="Chapman S.B."/>
            <person name="Gearin G."/>
            <person name="Goldberg J."/>
            <person name="Griggs A."/>
            <person name="Gujja S."/>
            <person name="Hansen M."/>
            <person name="Heiman D."/>
            <person name="Howarth C."/>
            <person name="Larimer J."/>
            <person name="Lui A."/>
            <person name="MacDonald P.J.P."/>
            <person name="McCowen C."/>
            <person name="Montmayeur A."/>
            <person name="Murphy C."/>
            <person name="Neiman D."/>
            <person name="Pearson M."/>
            <person name="Priest M."/>
            <person name="Roberts A."/>
            <person name="Saif S."/>
            <person name="Shea T."/>
            <person name="Sisk P."/>
            <person name="Stolte C."/>
            <person name="Sykes S."/>
            <person name="Wortman J."/>
            <person name="Nusbaum C."/>
            <person name="Birren B."/>
        </authorList>
    </citation>
    <scope>NUCLEOTIDE SEQUENCE [LARGE SCALE GENOMIC DNA]</scope>
    <source>
        <strain evidence="8 9">Th239</strain>
    </source>
</reference>
<dbReference type="PANTHER" id="PTHR43201">
    <property type="entry name" value="ACYL-COA SYNTHETASE"/>
    <property type="match status" value="1"/>
</dbReference>
<feature type="transmembrane region" description="Helical" evidence="6">
    <location>
        <begin position="273"/>
        <end position="294"/>
    </location>
</feature>
<dbReference type="Proteomes" id="UP000008952">
    <property type="component" value="Unassembled WGS sequence"/>
</dbReference>
<dbReference type="CDD" id="cd06173">
    <property type="entry name" value="MFS_MefA_like"/>
    <property type="match status" value="1"/>
</dbReference>
<feature type="transmembrane region" description="Helical" evidence="6">
    <location>
        <begin position="408"/>
        <end position="428"/>
    </location>
</feature>
<dbReference type="Gene3D" id="1.20.1250.20">
    <property type="entry name" value="MFS general substrate transporter like domains"/>
    <property type="match status" value="1"/>
</dbReference>
<feature type="transmembrane region" description="Helical" evidence="6">
    <location>
        <begin position="99"/>
        <end position="118"/>
    </location>
</feature>
<evidence type="ECO:0000259" key="7">
    <source>
        <dbReference type="SMART" id="SM00563"/>
    </source>
</evidence>
<keyword evidence="3 6" id="KW-0812">Transmembrane</keyword>
<dbReference type="GO" id="GO:0022857">
    <property type="term" value="F:transmembrane transporter activity"/>
    <property type="evidence" value="ECO:0007669"/>
    <property type="project" value="InterPro"/>
</dbReference>